<dbReference type="InterPro" id="IPR014315">
    <property type="entry name" value="ABC_heterocyst_DevB"/>
</dbReference>
<feature type="coiled-coil region" evidence="3">
    <location>
        <begin position="179"/>
        <end position="244"/>
    </location>
</feature>
<name>A0ABS6ND53_9RHOB</name>
<evidence type="ECO:0000313" key="5">
    <source>
        <dbReference type="Proteomes" id="UP001166293"/>
    </source>
</evidence>
<comment type="subcellular location">
    <subcellularLocation>
        <location evidence="1">Cell envelope</location>
    </subcellularLocation>
</comment>
<comment type="caution">
    <text evidence="4">The sequence shown here is derived from an EMBL/GenBank/DDBJ whole genome shotgun (WGS) entry which is preliminary data.</text>
</comment>
<dbReference type="Proteomes" id="UP001166293">
    <property type="component" value="Unassembled WGS sequence"/>
</dbReference>
<keyword evidence="5" id="KW-1185">Reference proteome</keyword>
<evidence type="ECO:0000256" key="3">
    <source>
        <dbReference type="SAM" id="Coils"/>
    </source>
</evidence>
<dbReference type="RefSeq" id="WP_217779916.1">
    <property type="nucleotide sequence ID" value="NZ_JAHRWL010000003.1"/>
</dbReference>
<dbReference type="NCBIfam" id="TIGR02971">
    <property type="entry name" value="heterocyst_DevB"/>
    <property type="match status" value="1"/>
</dbReference>
<dbReference type="PANTHER" id="PTHR32347:SF27">
    <property type="entry name" value="RND EFFLUX PUMP MEMBRANE FUSION PROTEIN BARREL-SANDWICH DOMAIN-CONTAINING PROTEIN"/>
    <property type="match status" value="1"/>
</dbReference>
<reference evidence="4" key="1">
    <citation type="submission" date="2021-06" db="EMBL/GenBank/DDBJ databases">
        <title>Thalassococcus sp. CAU 1522 isolated from sea sand, Republic of Korea.</title>
        <authorList>
            <person name="Kim W."/>
        </authorList>
    </citation>
    <scope>NUCLEOTIDE SEQUENCE</scope>
    <source>
        <strain evidence="4">CAU 1522</strain>
    </source>
</reference>
<accession>A0ABS6ND53</accession>
<evidence type="ECO:0000256" key="1">
    <source>
        <dbReference type="ARBA" id="ARBA00004196"/>
    </source>
</evidence>
<organism evidence="4 5">
    <name type="scientific">Thalassococcus arenae</name>
    <dbReference type="NCBI Taxonomy" id="2851652"/>
    <lineage>
        <taxon>Bacteria</taxon>
        <taxon>Pseudomonadati</taxon>
        <taxon>Pseudomonadota</taxon>
        <taxon>Alphaproteobacteria</taxon>
        <taxon>Rhodobacterales</taxon>
        <taxon>Roseobacteraceae</taxon>
        <taxon>Thalassococcus</taxon>
    </lineage>
</organism>
<evidence type="ECO:0000256" key="2">
    <source>
        <dbReference type="ARBA" id="ARBA00023054"/>
    </source>
</evidence>
<evidence type="ECO:0000313" key="4">
    <source>
        <dbReference type="EMBL" id="MBV2361524.1"/>
    </source>
</evidence>
<dbReference type="EMBL" id="JAHRWL010000003">
    <property type="protein sequence ID" value="MBV2361524.1"/>
    <property type="molecule type" value="Genomic_DNA"/>
</dbReference>
<proteinExistence type="predicted"/>
<dbReference type="PANTHER" id="PTHR32347">
    <property type="entry name" value="EFFLUX SYSTEM COMPONENT YKNX-RELATED"/>
    <property type="match status" value="1"/>
</dbReference>
<protein>
    <submittedName>
        <fullName evidence="4">Efflux RND transporter periplasmic adaptor subunit</fullName>
    </submittedName>
</protein>
<dbReference type="InterPro" id="IPR050465">
    <property type="entry name" value="UPF0194_transport"/>
</dbReference>
<gene>
    <name evidence="4" type="ORF">KUH32_17305</name>
</gene>
<keyword evidence="2 3" id="KW-0175">Coiled coil</keyword>
<sequence length="370" mass="38408">MPAFFLVLFTGGVVGLYFQPPGLQALFRATGLQPGGGTDTPIAVAIQRVTKGEELAILSEGDVVALGRIVPKGDIATVAPPFGAGDARVDDLRVAIGDVVRAGDILAVLDSLAQLRGQLTTAKANLSVAQATLAQTETSIRVGRQEAQAALERALATERAAGEDLARTTSLLERGVTTRANLETAIARATEAARDAEKARASLSRYETNGDGVQADVAVALANLEAARAQLIQAELDIEKAYVRAPLDGTVLDIHVRPGERPGAEGVLDLGDTTRMTVEAEVYQTLIGRVAVGDPATITAPAIDGAMSGQVSAIGLEIGRQSITSDDPAANTDARVVDVVIMLDPASSARAERLTNLQVVARIDAGRTLP</sequence>